<gene>
    <name evidence="2" type="ORF">RJJ65_38875</name>
</gene>
<proteinExistence type="predicted"/>
<organism evidence="2 3">
    <name type="scientific">Rhizobium hidalgonense</name>
    <dbReference type="NCBI Taxonomy" id="1538159"/>
    <lineage>
        <taxon>Bacteria</taxon>
        <taxon>Pseudomonadati</taxon>
        <taxon>Pseudomonadota</taxon>
        <taxon>Alphaproteobacteria</taxon>
        <taxon>Hyphomicrobiales</taxon>
        <taxon>Rhizobiaceae</taxon>
        <taxon>Rhizobium/Agrobacterium group</taxon>
        <taxon>Rhizobium</taxon>
    </lineage>
</organism>
<evidence type="ECO:0000313" key="2">
    <source>
        <dbReference type="EMBL" id="MDR9778510.1"/>
    </source>
</evidence>
<dbReference type="EMBL" id="JAVLSF010000895">
    <property type="protein sequence ID" value="MDR9778510.1"/>
    <property type="molecule type" value="Genomic_DNA"/>
</dbReference>
<dbReference type="Proteomes" id="UP001268610">
    <property type="component" value="Unassembled WGS sequence"/>
</dbReference>
<dbReference type="RefSeq" id="WP_310866553.1">
    <property type="nucleotide sequence ID" value="NZ_JAVLSF010000895.1"/>
</dbReference>
<dbReference type="SUPFAM" id="SSF49401">
    <property type="entry name" value="Bacterial adhesins"/>
    <property type="match status" value="1"/>
</dbReference>
<dbReference type="AlphaFoldDB" id="A0AAJ2H342"/>
<evidence type="ECO:0000313" key="3">
    <source>
        <dbReference type="Proteomes" id="UP001268610"/>
    </source>
</evidence>
<name>A0AAJ2H342_9HYPH</name>
<sequence length="131" mass="13198">AVIQVTKSVNVTSADVGQEIEYTLTYNNNGNTAISGLILQDVLSANTSYVANSGIWSGSATARTDTAGDETGPTNAAYSVTGNTINFVIGTVAPNTNGTLKFKVRVNAGVAAGVISNTASFDVDGPAGALP</sequence>
<dbReference type="InterPro" id="IPR001434">
    <property type="entry name" value="OmcB-like_DUF11"/>
</dbReference>
<comment type="caution">
    <text evidence="2">The sequence shown here is derived from an EMBL/GenBank/DDBJ whole genome shotgun (WGS) entry which is preliminary data.</text>
</comment>
<dbReference type="InterPro" id="IPR047589">
    <property type="entry name" value="DUF11_rpt"/>
</dbReference>
<feature type="domain" description="DUF11" evidence="1">
    <location>
        <begin position="3"/>
        <end position="121"/>
    </location>
</feature>
<protein>
    <submittedName>
        <fullName evidence="2">Isopeptide-forming domain-containing fimbrial protein</fullName>
    </submittedName>
</protein>
<dbReference type="InterPro" id="IPR026466">
    <property type="entry name" value="Fim_isopep_form_D2_dom"/>
</dbReference>
<evidence type="ECO:0000259" key="1">
    <source>
        <dbReference type="Pfam" id="PF01345"/>
    </source>
</evidence>
<feature type="non-terminal residue" evidence="2">
    <location>
        <position position="131"/>
    </location>
</feature>
<dbReference type="InterPro" id="IPR051172">
    <property type="entry name" value="Chlamydia_OmcB"/>
</dbReference>
<feature type="non-terminal residue" evidence="2">
    <location>
        <position position="1"/>
    </location>
</feature>
<reference evidence="2" key="1">
    <citation type="submission" date="2023-04" db="EMBL/GenBank/DDBJ databases">
        <title>Genomic characterization of faba bean (Vicia faba) microsymbionts in Mexican soils.</title>
        <authorList>
            <person name="Rivera Orduna F.N."/>
            <person name="Guevara-Luna J."/>
            <person name="Yan J."/>
            <person name="Arroyo-Herrera I."/>
            <person name="Li Y."/>
            <person name="Vasquez-Murrieta M.S."/>
            <person name="Wang E.T."/>
        </authorList>
    </citation>
    <scope>NUCLEOTIDE SEQUENCE</scope>
    <source>
        <strain evidence="2">CH26</strain>
    </source>
</reference>
<dbReference type="NCBIfam" id="TIGR01451">
    <property type="entry name" value="B_ant_repeat"/>
    <property type="match status" value="1"/>
</dbReference>
<dbReference type="NCBIfam" id="TIGR04226">
    <property type="entry name" value="RrgB_K2N_iso_D2"/>
    <property type="match status" value="1"/>
</dbReference>
<dbReference type="Gene3D" id="2.60.40.740">
    <property type="match status" value="1"/>
</dbReference>
<accession>A0AAJ2H342</accession>
<dbReference type="PANTHER" id="PTHR34819">
    <property type="entry name" value="LARGE CYSTEINE-RICH PERIPLASMIC PROTEIN OMCB"/>
    <property type="match status" value="1"/>
</dbReference>
<dbReference type="InterPro" id="IPR008966">
    <property type="entry name" value="Adhesion_dom_sf"/>
</dbReference>
<dbReference type="Pfam" id="PF01345">
    <property type="entry name" value="DUF11"/>
    <property type="match status" value="1"/>
</dbReference>